<evidence type="ECO:0000313" key="3">
    <source>
        <dbReference type="EMBL" id="SFC15355.1"/>
    </source>
</evidence>
<gene>
    <name evidence="3" type="ORF">SAMN05444422_10537</name>
</gene>
<reference evidence="4" key="1">
    <citation type="submission" date="2016-10" db="EMBL/GenBank/DDBJ databases">
        <authorList>
            <person name="Varghese N."/>
            <person name="Submissions S."/>
        </authorList>
    </citation>
    <scope>NUCLEOTIDE SEQUENCE [LARGE SCALE GENOMIC DNA]</scope>
    <source>
        <strain evidence="4">DSM 13078</strain>
    </source>
</reference>
<dbReference type="Pfam" id="PF21003">
    <property type="entry name" value="NucS_N"/>
    <property type="match status" value="1"/>
</dbReference>
<accession>A0A1I1GV37</accession>
<dbReference type="InterPro" id="IPR049173">
    <property type="entry name" value="NucS_N_sf"/>
</dbReference>
<dbReference type="Gene3D" id="2.70.180.20">
    <property type="match status" value="1"/>
</dbReference>
<dbReference type="AlphaFoldDB" id="A0A1I1GV37"/>
<feature type="region of interest" description="Disordered" evidence="1">
    <location>
        <begin position="1"/>
        <end position="22"/>
    </location>
</feature>
<feature type="compositionally biased region" description="Basic and acidic residues" evidence="1">
    <location>
        <begin position="1"/>
        <end position="21"/>
    </location>
</feature>
<evidence type="ECO:0000313" key="4">
    <source>
        <dbReference type="Proteomes" id="UP000199161"/>
    </source>
</evidence>
<keyword evidence="3" id="KW-0413">Isomerase</keyword>
<evidence type="ECO:0000256" key="1">
    <source>
        <dbReference type="SAM" id="MobiDB-lite"/>
    </source>
</evidence>
<keyword evidence="4" id="KW-1185">Reference proteome</keyword>
<dbReference type="Proteomes" id="UP000199161">
    <property type="component" value="Unassembled WGS sequence"/>
</dbReference>
<sequence length="285" mass="30566">MESAKADRDAMSPASDREFKYEPAATDPMIDDAIRVLAGDCTVITEGTDRQEYRGRMTTVVKPDNTVLVHDIDGYQPVAWLTRADSVSSDRADGFTLVAKKDTQTLRIAAHDQDGFAHYPASVAGPVVGTCPDCGGALVRSNGVHCVDCGDHYGVPTDATIRGDASNCDCGLPRMRVERGLAFDVCLDRDCESLDEAVSEAFDREWNCPEPDCDGDLRILRRGGLIAGCEHYPDCDTGFAMPAGVIDGQCRCGLPTFDTGSGTRCLDATCDPIGERSPEQATGDD</sequence>
<dbReference type="GO" id="GO:0016853">
    <property type="term" value="F:isomerase activity"/>
    <property type="evidence" value="ECO:0007669"/>
    <property type="project" value="UniProtKB-KW"/>
</dbReference>
<proteinExistence type="predicted"/>
<dbReference type="InterPro" id="IPR048302">
    <property type="entry name" value="NucS_N"/>
</dbReference>
<dbReference type="EMBL" id="FOKW01000005">
    <property type="protein sequence ID" value="SFC15355.1"/>
    <property type="molecule type" value="Genomic_DNA"/>
</dbReference>
<organism evidence="3 4">
    <name type="scientific">Natronobacterium haloterrestre</name>
    <name type="common">Halobiforma haloterrestris</name>
    <dbReference type="NCBI Taxonomy" id="148448"/>
    <lineage>
        <taxon>Archaea</taxon>
        <taxon>Methanobacteriati</taxon>
        <taxon>Methanobacteriota</taxon>
        <taxon>Stenosarchaea group</taxon>
        <taxon>Halobacteria</taxon>
        <taxon>Halobacteriales</taxon>
        <taxon>Natrialbaceae</taxon>
        <taxon>Natronobacterium</taxon>
    </lineage>
</organism>
<evidence type="ECO:0000259" key="2">
    <source>
        <dbReference type="Pfam" id="PF21003"/>
    </source>
</evidence>
<name>A0A1I1GV37_NATHA</name>
<feature type="domain" description="Endonuclease NucS N-terminal PH-like" evidence="2">
    <location>
        <begin position="33"/>
        <end position="112"/>
    </location>
</feature>
<protein>
    <submittedName>
        <fullName evidence="3">DNA topoisomerase-1</fullName>
    </submittedName>
</protein>